<gene>
    <name evidence="1" type="ORF">HD841_002522</name>
</gene>
<organism evidence="1 2">
    <name type="scientific">Sphingomonas melonis</name>
    <dbReference type="NCBI Taxonomy" id="152682"/>
    <lineage>
        <taxon>Bacteria</taxon>
        <taxon>Pseudomonadati</taxon>
        <taxon>Pseudomonadota</taxon>
        <taxon>Alphaproteobacteria</taxon>
        <taxon>Sphingomonadales</taxon>
        <taxon>Sphingomonadaceae</taxon>
        <taxon>Sphingomonas</taxon>
    </lineage>
</organism>
<proteinExistence type="predicted"/>
<evidence type="ECO:0000313" key="2">
    <source>
        <dbReference type="Proteomes" id="UP000517753"/>
    </source>
</evidence>
<dbReference type="SUPFAM" id="SSF52172">
    <property type="entry name" value="CheY-like"/>
    <property type="match status" value="1"/>
</dbReference>
<evidence type="ECO:0000313" key="1">
    <source>
        <dbReference type="EMBL" id="NYD90725.1"/>
    </source>
</evidence>
<keyword evidence="2" id="KW-1185">Reference proteome</keyword>
<keyword evidence="1" id="KW-0238">DNA-binding</keyword>
<dbReference type="InterPro" id="IPR011006">
    <property type="entry name" value="CheY-like_superfamily"/>
</dbReference>
<dbReference type="AlphaFoldDB" id="A0A7Y9K3V1"/>
<accession>A0A7Y9K3V1</accession>
<dbReference type="EMBL" id="JACCBY010000003">
    <property type="protein sequence ID" value="NYD90725.1"/>
    <property type="molecule type" value="Genomic_DNA"/>
</dbReference>
<dbReference type="Proteomes" id="UP000517753">
    <property type="component" value="Unassembled WGS sequence"/>
</dbReference>
<sequence>MLVEENAFLAGYLATVLREAGLEVLGPAGSVVEANALLTAAQPMPDAAVISVDVFEAEAFSGAAALVGAGVPILLTARRAQTPRASGIAHSILIAPFAGYQVVDHVRRVLQAAPATG</sequence>
<protein>
    <submittedName>
        <fullName evidence="1">DNA-binding response OmpR family regulator</fullName>
    </submittedName>
</protein>
<dbReference type="RefSeq" id="WP_179509166.1">
    <property type="nucleotide sequence ID" value="NZ_JACCBY010000003.1"/>
</dbReference>
<dbReference type="Gene3D" id="3.40.50.2300">
    <property type="match status" value="1"/>
</dbReference>
<reference evidence="1 2" key="1">
    <citation type="submission" date="2020-08" db="EMBL/GenBank/DDBJ databases">
        <title>The Agave Microbiome: Exploring the role of microbial communities in plant adaptations to desert environments.</title>
        <authorList>
            <person name="Partida-Martinez L.P."/>
        </authorList>
    </citation>
    <scope>NUCLEOTIDE SEQUENCE [LARGE SCALE GENOMIC DNA]</scope>
    <source>
        <strain evidence="1 2">AS2.3</strain>
    </source>
</reference>
<name>A0A7Y9K3V1_9SPHN</name>
<dbReference type="GO" id="GO:0003677">
    <property type="term" value="F:DNA binding"/>
    <property type="evidence" value="ECO:0007669"/>
    <property type="project" value="UniProtKB-KW"/>
</dbReference>
<comment type="caution">
    <text evidence="1">The sequence shown here is derived from an EMBL/GenBank/DDBJ whole genome shotgun (WGS) entry which is preliminary data.</text>
</comment>